<dbReference type="KEGG" id="sbu:SpiBuddy_0118"/>
<dbReference type="Pfam" id="PF13189">
    <property type="entry name" value="Cytidylate_kin2"/>
    <property type="match status" value="1"/>
</dbReference>
<dbReference type="EMBL" id="CP002541">
    <property type="protein sequence ID" value="ADY11962.1"/>
    <property type="molecule type" value="Genomic_DNA"/>
</dbReference>
<evidence type="ECO:0000313" key="1">
    <source>
        <dbReference type="EMBL" id="ADY11962.1"/>
    </source>
</evidence>
<dbReference type="InterPro" id="IPR027417">
    <property type="entry name" value="P-loop_NTPase"/>
</dbReference>
<dbReference type="STRING" id="158189.SpiBuddy_0118"/>
<dbReference type="AlphaFoldDB" id="F0RXB2"/>
<dbReference type="SUPFAM" id="SSF52540">
    <property type="entry name" value="P-loop containing nucleoside triphosphate hydrolases"/>
    <property type="match status" value="1"/>
</dbReference>
<organism evidence="1 2">
    <name type="scientific">Sphaerochaeta globosa (strain ATCC BAA-1886 / DSM 22777 / Buddy)</name>
    <name type="common">Spirochaeta sp. (strain Buddy)</name>
    <dbReference type="NCBI Taxonomy" id="158189"/>
    <lineage>
        <taxon>Bacteria</taxon>
        <taxon>Pseudomonadati</taxon>
        <taxon>Spirochaetota</taxon>
        <taxon>Spirochaetia</taxon>
        <taxon>Spirochaetales</taxon>
        <taxon>Sphaerochaetaceae</taxon>
        <taxon>Sphaerochaeta</taxon>
    </lineage>
</organism>
<gene>
    <name evidence="1" type="ordered locus">SpiBuddy_0118</name>
</gene>
<evidence type="ECO:0000313" key="2">
    <source>
        <dbReference type="Proteomes" id="UP000008466"/>
    </source>
</evidence>
<keyword evidence="2" id="KW-1185">Reference proteome</keyword>
<sequence length="217" mass="24480">MGVITISRQIGSEGTFIAKRVAEQLGLSFIDKEDIEKVMHAYGFSAFEEVYNTRPGFWERFDLQRSVTIDFLLSTMRSFAKVGNVVLLGRGGFGLFQGYTDILNVRLKAPLAVRLERKQREYGGTDEHARKALIEQELIRTSFVQTDLQYNQNDASLFDLVVDTAIVPPETASLWICDAYQQLMKKPRIDAKHVRADLVVDDVLLKLVKTMLGDSGS</sequence>
<protein>
    <recommendedName>
        <fullName evidence="3">Cytidylate kinase</fullName>
    </recommendedName>
</protein>
<evidence type="ECO:0008006" key="3">
    <source>
        <dbReference type="Google" id="ProtNLM"/>
    </source>
</evidence>
<name>F0RXB2_SPHGB</name>
<dbReference type="HOGENOM" id="CLU_065155_0_0_12"/>
<proteinExistence type="predicted"/>
<dbReference type="OrthoDB" id="7929987at2"/>
<dbReference type="RefSeq" id="WP_013605815.1">
    <property type="nucleotide sequence ID" value="NC_015152.1"/>
</dbReference>
<reference evidence="2" key="1">
    <citation type="submission" date="2011-02" db="EMBL/GenBank/DDBJ databases">
        <title>Complete sequence of Spirochaeta sp. Buddy.</title>
        <authorList>
            <person name="Lucas S."/>
            <person name="Copeland A."/>
            <person name="Lapidus A."/>
            <person name="Cheng J.-F."/>
            <person name="Goodwin L."/>
            <person name="Pitluck S."/>
            <person name="Zeytun A."/>
            <person name="Detter J.C."/>
            <person name="Han C."/>
            <person name="Tapia R."/>
            <person name="Land M."/>
            <person name="Hauser L."/>
            <person name="Kyrpides N."/>
            <person name="Ivanova N."/>
            <person name="Mikhailova N."/>
            <person name="Pagani I."/>
            <person name="Ritalahti K.M."/>
            <person name="Loeffler F.E."/>
            <person name="Woyke T."/>
        </authorList>
    </citation>
    <scope>NUCLEOTIDE SEQUENCE [LARGE SCALE GENOMIC DNA]</scope>
    <source>
        <strain evidence="2">ATCC BAA-1886 / DSM 22777 / Buddy</strain>
    </source>
</reference>
<accession>F0RXB2</accession>
<dbReference type="Proteomes" id="UP000008466">
    <property type="component" value="Chromosome"/>
</dbReference>
<dbReference type="eggNOG" id="COG1102">
    <property type="taxonomic scope" value="Bacteria"/>
</dbReference>
<dbReference type="Gene3D" id="3.40.50.300">
    <property type="entry name" value="P-loop containing nucleotide triphosphate hydrolases"/>
    <property type="match status" value="1"/>
</dbReference>